<dbReference type="InterPro" id="IPR050970">
    <property type="entry name" value="Cl_channel_volt-gated"/>
</dbReference>
<dbReference type="Gene3D" id="1.10.3080.10">
    <property type="entry name" value="Clc chloride channel"/>
    <property type="match status" value="1"/>
</dbReference>
<protein>
    <submittedName>
        <fullName evidence="8">Chloride channel protein</fullName>
    </submittedName>
</protein>
<sequence>MLLLLHFALLKLVSAAVTLTLAIPTGVFMPTFVAGAAIGRLYGELSGHDHPVWFVLAGAAAFSGAATGTLSTSLIVFEVTGDISLIIPTILSVLIANFAMHACGTLPFYDLGIRIKRLPHAPITSPILLARCSKIKVSQVMLPPERAVKIGLGDTNDALRKLLRRHPNFESLPLVQYDEVHAEPGNADNRVCSTVLELM</sequence>
<keyword evidence="2" id="KW-0812">Transmembrane</keyword>
<accession>A0A1I8J6J9</accession>
<keyword evidence="5" id="KW-0472">Membrane</keyword>
<dbReference type="GO" id="GO:0005247">
    <property type="term" value="F:voltage-gated chloride channel activity"/>
    <property type="evidence" value="ECO:0007669"/>
    <property type="project" value="TreeGrafter"/>
</dbReference>
<reference evidence="8" key="1">
    <citation type="submission" date="2016-11" db="UniProtKB">
        <authorList>
            <consortium name="WormBaseParasite"/>
        </authorList>
    </citation>
    <scope>IDENTIFICATION</scope>
</reference>
<name>A0A1I8J6J9_9PLAT</name>
<feature type="signal peptide" evidence="6">
    <location>
        <begin position="1"/>
        <end position="15"/>
    </location>
</feature>
<dbReference type="Proteomes" id="UP000095280">
    <property type="component" value="Unplaced"/>
</dbReference>
<dbReference type="PRINTS" id="PR00762">
    <property type="entry name" value="CLCHANNEL"/>
</dbReference>
<dbReference type="GO" id="GO:0016020">
    <property type="term" value="C:membrane"/>
    <property type="evidence" value="ECO:0007669"/>
    <property type="project" value="UniProtKB-SubCell"/>
</dbReference>
<keyword evidence="6" id="KW-0732">Signal</keyword>
<dbReference type="PANTHER" id="PTHR45720">
    <property type="entry name" value="CHLORIDE CHANNEL PROTEIN 2"/>
    <property type="match status" value="1"/>
</dbReference>
<dbReference type="PANTHER" id="PTHR45720:SF10">
    <property type="entry name" value="CHLORIDE CHANNEL PROTEIN 2"/>
    <property type="match status" value="1"/>
</dbReference>
<dbReference type="InterPro" id="IPR014743">
    <property type="entry name" value="Cl-channel_core"/>
</dbReference>
<comment type="subcellular location">
    <subcellularLocation>
        <location evidence="1">Membrane</location>
        <topology evidence="1">Multi-pass membrane protein</topology>
    </subcellularLocation>
</comment>
<keyword evidence="4" id="KW-1133">Transmembrane helix</keyword>
<organism evidence="7 8">
    <name type="scientific">Macrostomum lignano</name>
    <dbReference type="NCBI Taxonomy" id="282301"/>
    <lineage>
        <taxon>Eukaryota</taxon>
        <taxon>Metazoa</taxon>
        <taxon>Spiralia</taxon>
        <taxon>Lophotrochozoa</taxon>
        <taxon>Platyhelminthes</taxon>
        <taxon>Rhabditophora</taxon>
        <taxon>Macrostomorpha</taxon>
        <taxon>Macrostomida</taxon>
        <taxon>Macrostomidae</taxon>
        <taxon>Macrostomum</taxon>
    </lineage>
</organism>
<dbReference type="Pfam" id="PF00654">
    <property type="entry name" value="Voltage_CLC"/>
    <property type="match status" value="1"/>
</dbReference>
<evidence type="ECO:0000313" key="8">
    <source>
        <dbReference type="WBParaSite" id="maker-uti_cns_0045903-snap-gene-0.4-mRNA-1"/>
    </source>
</evidence>
<evidence type="ECO:0000256" key="6">
    <source>
        <dbReference type="SAM" id="SignalP"/>
    </source>
</evidence>
<evidence type="ECO:0000256" key="4">
    <source>
        <dbReference type="ARBA" id="ARBA00022989"/>
    </source>
</evidence>
<evidence type="ECO:0000313" key="7">
    <source>
        <dbReference type="Proteomes" id="UP000095280"/>
    </source>
</evidence>
<dbReference type="WBParaSite" id="maker-uti_cns_0045903-snap-gene-0.4-mRNA-1">
    <property type="protein sequence ID" value="maker-uti_cns_0045903-snap-gene-0.4-mRNA-1"/>
    <property type="gene ID" value="maker-uti_cns_0045903-snap-gene-0.4"/>
</dbReference>
<dbReference type="InterPro" id="IPR001807">
    <property type="entry name" value="ClC"/>
</dbReference>
<evidence type="ECO:0000256" key="3">
    <source>
        <dbReference type="ARBA" id="ARBA00022737"/>
    </source>
</evidence>
<dbReference type="AlphaFoldDB" id="A0A1I8J6J9"/>
<evidence type="ECO:0000256" key="5">
    <source>
        <dbReference type="ARBA" id="ARBA00023136"/>
    </source>
</evidence>
<evidence type="ECO:0000256" key="2">
    <source>
        <dbReference type="ARBA" id="ARBA00022692"/>
    </source>
</evidence>
<evidence type="ECO:0000256" key="1">
    <source>
        <dbReference type="ARBA" id="ARBA00004141"/>
    </source>
</evidence>
<feature type="chain" id="PRO_5012023399" evidence="6">
    <location>
        <begin position="16"/>
        <end position="199"/>
    </location>
</feature>
<keyword evidence="7" id="KW-1185">Reference proteome</keyword>
<keyword evidence="3" id="KW-0677">Repeat</keyword>
<dbReference type="SUPFAM" id="SSF81340">
    <property type="entry name" value="Clc chloride channel"/>
    <property type="match status" value="1"/>
</dbReference>
<proteinExistence type="predicted"/>